<proteinExistence type="predicted"/>
<reference evidence="2 3" key="1">
    <citation type="submission" date="2019-05" db="EMBL/GenBank/DDBJ databases">
        <title>Another draft genome of Portunus trituberculatus and its Hox gene families provides insights of decapod evolution.</title>
        <authorList>
            <person name="Jeong J.-H."/>
            <person name="Song I."/>
            <person name="Kim S."/>
            <person name="Choi T."/>
            <person name="Kim D."/>
            <person name="Ryu S."/>
            <person name="Kim W."/>
        </authorList>
    </citation>
    <scope>NUCLEOTIDE SEQUENCE [LARGE SCALE GENOMIC DNA]</scope>
    <source>
        <tissue evidence="2">Muscle</tissue>
    </source>
</reference>
<comment type="caution">
    <text evidence="2">The sequence shown here is derived from an EMBL/GenBank/DDBJ whole genome shotgun (WGS) entry which is preliminary data.</text>
</comment>
<organism evidence="2 3">
    <name type="scientific">Portunus trituberculatus</name>
    <name type="common">Swimming crab</name>
    <name type="synonym">Neptunus trituberculatus</name>
    <dbReference type="NCBI Taxonomy" id="210409"/>
    <lineage>
        <taxon>Eukaryota</taxon>
        <taxon>Metazoa</taxon>
        <taxon>Ecdysozoa</taxon>
        <taxon>Arthropoda</taxon>
        <taxon>Crustacea</taxon>
        <taxon>Multicrustacea</taxon>
        <taxon>Malacostraca</taxon>
        <taxon>Eumalacostraca</taxon>
        <taxon>Eucarida</taxon>
        <taxon>Decapoda</taxon>
        <taxon>Pleocyemata</taxon>
        <taxon>Brachyura</taxon>
        <taxon>Eubrachyura</taxon>
        <taxon>Portunoidea</taxon>
        <taxon>Portunidae</taxon>
        <taxon>Portuninae</taxon>
        <taxon>Portunus</taxon>
    </lineage>
</organism>
<evidence type="ECO:0000256" key="1">
    <source>
        <dbReference type="SAM" id="MobiDB-lite"/>
    </source>
</evidence>
<evidence type="ECO:0000313" key="3">
    <source>
        <dbReference type="Proteomes" id="UP000324222"/>
    </source>
</evidence>
<protein>
    <submittedName>
        <fullName evidence="2">Uncharacterized protein</fullName>
    </submittedName>
</protein>
<feature type="region of interest" description="Disordered" evidence="1">
    <location>
        <begin position="1"/>
        <end position="42"/>
    </location>
</feature>
<dbReference type="Proteomes" id="UP000324222">
    <property type="component" value="Unassembled WGS sequence"/>
</dbReference>
<sequence length="92" mass="10649">MVTDENSMQRRRPETTEDIVHRRAAAKGSRVAGESKETQKWTRVTGISRWRRTKWGGNGRCEHGLTMGWSEEGSNGWEWRDMVLVEARMGWG</sequence>
<dbReference type="AlphaFoldDB" id="A0A5B7JWQ5"/>
<keyword evidence="3" id="KW-1185">Reference proteome</keyword>
<feature type="compositionally biased region" description="Basic and acidic residues" evidence="1">
    <location>
        <begin position="7"/>
        <end position="21"/>
    </location>
</feature>
<dbReference type="EMBL" id="VSRR010110566">
    <property type="protein sequence ID" value="MPC97577.1"/>
    <property type="molecule type" value="Genomic_DNA"/>
</dbReference>
<accession>A0A5B7JWQ5</accession>
<evidence type="ECO:0000313" key="2">
    <source>
        <dbReference type="EMBL" id="MPC97577.1"/>
    </source>
</evidence>
<gene>
    <name evidence="2" type="ORF">E2C01_092897</name>
</gene>
<name>A0A5B7JWQ5_PORTR</name>